<organism evidence="4 5">
    <name type="scientific">Paraperlucidibaca baekdonensis</name>
    <dbReference type="NCBI Taxonomy" id="748120"/>
    <lineage>
        <taxon>Bacteria</taxon>
        <taxon>Pseudomonadati</taxon>
        <taxon>Pseudomonadota</taxon>
        <taxon>Gammaproteobacteria</taxon>
        <taxon>Moraxellales</taxon>
        <taxon>Moraxellaceae</taxon>
        <taxon>Paraperlucidibaca</taxon>
    </lineage>
</organism>
<dbReference type="EMBL" id="QUNR01000002">
    <property type="protein sequence ID" value="REH38966.1"/>
    <property type="molecule type" value="Genomic_DNA"/>
</dbReference>
<protein>
    <recommendedName>
        <fullName evidence="3">DUF6351 domain-containing protein</fullName>
    </recommendedName>
</protein>
<proteinExistence type="predicted"/>
<keyword evidence="5" id="KW-1185">Reference proteome</keyword>
<keyword evidence="2" id="KW-0732">Signal</keyword>
<accession>A0A3E0H7Z9</accession>
<evidence type="ECO:0000313" key="4">
    <source>
        <dbReference type="EMBL" id="REH38966.1"/>
    </source>
</evidence>
<comment type="caution">
    <text evidence="4">The sequence shown here is derived from an EMBL/GenBank/DDBJ whole genome shotgun (WGS) entry which is preliminary data.</text>
</comment>
<feature type="chain" id="PRO_5017717932" description="DUF6351 domain-containing protein" evidence="2">
    <location>
        <begin position="24"/>
        <end position="823"/>
    </location>
</feature>
<feature type="region of interest" description="Disordered" evidence="1">
    <location>
        <begin position="22"/>
        <end position="54"/>
    </location>
</feature>
<feature type="domain" description="DUF6351" evidence="3">
    <location>
        <begin position="60"/>
        <end position="774"/>
    </location>
</feature>
<evidence type="ECO:0000256" key="2">
    <source>
        <dbReference type="SAM" id="SignalP"/>
    </source>
</evidence>
<dbReference type="RefSeq" id="WP_116207982.1">
    <property type="nucleotide sequence ID" value="NZ_QUNR01000002.1"/>
</dbReference>
<name>A0A3E0H7Z9_9GAMM</name>
<reference evidence="4 5" key="1">
    <citation type="submission" date="2018-08" db="EMBL/GenBank/DDBJ databases">
        <title>Genomic Encyclopedia of Type Strains, Phase IV (KMG-IV): sequencing the most valuable type-strain genomes for metagenomic binning, comparative biology and taxonomic classification.</title>
        <authorList>
            <person name="Goeker M."/>
        </authorList>
    </citation>
    <scope>NUCLEOTIDE SEQUENCE [LARGE SCALE GENOMIC DNA]</scope>
    <source>
        <strain evidence="4 5">DSM 26022</strain>
    </source>
</reference>
<dbReference type="SUPFAM" id="SSF53474">
    <property type="entry name" value="alpha/beta-Hydrolases"/>
    <property type="match status" value="1"/>
</dbReference>
<dbReference type="OrthoDB" id="3078806at2"/>
<gene>
    <name evidence="4" type="ORF">DFR26_1135</name>
</gene>
<evidence type="ECO:0000259" key="3">
    <source>
        <dbReference type="Pfam" id="PF19878"/>
    </source>
</evidence>
<evidence type="ECO:0000256" key="1">
    <source>
        <dbReference type="SAM" id="MobiDB-lite"/>
    </source>
</evidence>
<dbReference type="AlphaFoldDB" id="A0A3E0H7Z9"/>
<evidence type="ECO:0000313" key="5">
    <source>
        <dbReference type="Proteomes" id="UP000256774"/>
    </source>
</evidence>
<dbReference type="InterPro" id="IPR029058">
    <property type="entry name" value="AB_hydrolase_fold"/>
</dbReference>
<feature type="signal peptide" evidence="2">
    <location>
        <begin position="1"/>
        <end position="23"/>
    </location>
</feature>
<sequence length="823" mass="87801">MAIPHFHAALVATATALALSACGGSSSSGSRPSADATPPGVSAPDTNTPPPSTMATSANVRVLSNRADLISAGDALIETIAPAGSTLTSLSLNGQTLNPNPVQARANNRSMGVVSGLNVGLNTLVATFSNGQRATTSIRNHPNGGPIFSGPQIQPYRCQEAAVDAQCNQPVEISWLYRSSNPLTPDLQAYDLDNPATDVAMTTTDAGVQVPFIVRVEVGYQDRDQYRIATLFQPGEDWQPWAPQAQWNRKLLITHGGSAGVSYTPGRAPTQDYAGTIPSDVPGLQTLAGDSPTFALGRGYMVMSTALNNNGHNVNLVTQAESMMMAKELIIEQFGELRYTIGTGCSGGAIAQQQVANAYPGIYQGIIVQCSYPDSWTTAIQIGDYHLLRGYLEQPQKWAPGVVWNPLQFAAVEGHALPVNAIVADEAFFGAARPDHDCPGITDEQRYDTTNNPDGVRCGLFDPMINIFGARQPEVWSANEQLLGRGFAGIPLDNVGVQYGLASLQQALITPDMFIDLNRKIGGFDVDINPSSERLRADTPALRNVYRSGGVNDASHLAEVAILDLRGPDPGIAHDAFHSWTMRDRLIRSQGHADNQVIWFGPVPLIGDTTYTTQGLLAMDRWLSQVEADTRELPLAQKIVSDKPDDLQDRCTPASGLSGPDGVSIPVVGTIFNAPLSPLTGLLNPLTGALNQLLLNPVQDQLCGTPLVQFLVQTRFGTPRTVAGEPLITLTNKCALKPLNPLDNYGVIPFSEAQWAALQDIFPEGVCDYSQPPVDFEASKTWLGYGSAEQVITGGSKLNAAPMFSGAGWASPSFNEGLFGHKP</sequence>
<dbReference type="Proteomes" id="UP000256774">
    <property type="component" value="Unassembled WGS sequence"/>
</dbReference>
<feature type="compositionally biased region" description="Low complexity" evidence="1">
    <location>
        <begin position="22"/>
        <end position="37"/>
    </location>
</feature>
<dbReference type="Pfam" id="PF19878">
    <property type="entry name" value="DUF6351"/>
    <property type="match status" value="1"/>
</dbReference>
<dbReference type="InterPro" id="IPR045556">
    <property type="entry name" value="DUF6351"/>
</dbReference>